<dbReference type="VEuPathDB" id="FungiDB:ASPWEDRAFT_175678"/>
<evidence type="ECO:0000256" key="6">
    <source>
        <dbReference type="SAM" id="Phobius"/>
    </source>
</evidence>
<feature type="transmembrane region" description="Helical" evidence="6">
    <location>
        <begin position="329"/>
        <end position="353"/>
    </location>
</feature>
<dbReference type="InterPro" id="IPR036259">
    <property type="entry name" value="MFS_trans_sf"/>
</dbReference>
<keyword evidence="8" id="KW-1185">Reference proteome</keyword>
<dbReference type="OrthoDB" id="194139at2759"/>
<evidence type="ECO:0000256" key="1">
    <source>
        <dbReference type="ARBA" id="ARBA00004141"/>
    </source>
</evidence>
<evidence type="ECO:0000313" key="8">
    <source>
        <dbReference type="Proteomes" id="UP000184383"/>
    </source>
</evidence>
<evidence type="ECO:0000256" key="4">
    <source>
        <dbReference type="ARBA" id="ARBA00023136"/>
    </source>
</evidence>
<evidence type="ECO:0000256" key="2">
    <source>
        <dbReference type="ARBA" id="ARBA00022692"/>
    </source>
</evidence>
<organism evidence="7 8">
    <name type="scientific">Aspergillus wentii DTO 134E9</name>
    <dbReference type="NCBI Taxonomy" id="1073089"/>
    <lineage>
        <taxon>Eukaryota</taxon>
        <taxon>Fungi</taxon>
        <taxon>Dikarya</taxon>
        <taxon>Ascomycota</taxon>
        <taxon>Pezizomycotina</taxon>
        <taxon>Eurotiomycetes</taxon>
        <taxon>Eurotiomycetidae</taxon>
        <taxon>Eurotiales</taxon>
        <taxon>Aspergillaceae</taxon>
        <taxon>Aspergillus</taxon>
        <taxon>Aspergillus subgen. Cremei</taxon>
    </lineage>
</organism>
<feature type="region of interest" description="Disordered" evidence="5">
    <location>
        <begin position="1"/>
        <end position="28"/>
    </location>
</feature>
<reference evidence="8" key="1">
    <citation type="journal article" date="2017" name="Genome Biol.">
        <title>Comparative genomics reveals high biological diversity and specific adaptations in the industrially and medically important fungal genus Aspergillus.</title>
        <authorList>
            <person name="de Vries R.P."/>
            <person name="Riley R."/>
            <person name="Wiebenga A."/>
            <person name="Aguilar-Osorio G."/>
            <person name="Amillis S."/>
            <person name="Uchima C.A."/>
            <person name="Anderluh G."/>
            <person name="Asadollahi M."/>
            <person name="Askin M."/>
            <person name="Barry K."/>
            <person name="Battaglia E."/>
            <person name="Bayram O."/>
            <person name="Benocci T."/>
            <person name="Braus-Stromeyer S.A."/>
            <person name="Caldana C."/>
            <person name="Canovas D."/>
            <person name="Cerqueira G.C."/>
            <person name="Chen F."/>
            <person name="Chen W."/>
            <person name="Choi C."/>
            <person name="Clum A."/>
            <person name="Dos Santos R.A."/>
            <person name="Damasio A.R."/>
            <person name="Diallinas G."/>
            <person name="Emri T."/>
            <person name="Fekete E."/>
            <person name="Flipphi M."/>
            <person name="Freyberg S."/>
            <person name="Gallo A."/>
            <person name="Gournas C."/>
            <person name="Habgood R."/>
            <person name="Hainaut M."/>
            <person name="Harispe M.L."/>
            <person name="Henrissat B."/>
            <person name="Hilden K.S."/>
            <person name="Hope R."/>
            <person name="Hossain A."/>
            <person name="Karabika E."/>
            <person name="Karaffa L."/>
            <person name="Karanyi Z."/>
            <person name="Krasevec N."/>
            <person name="Kuo A."/>
            <person name="Kusch H."/>
            <person name="LaButti K."/>
            <person name="Lagendijk E.L."/>
            <person name="Lapidus A."/>
            <person name="Levasseur A."/>
            <person name="Lindquist E."/>
            <person name="Lipzen A."/>
            <person name="Logrieco A.F."/>
            <person name="MacCabe A."/>
            <person name="Maekelae M.R."/>
            <person name="Malavazi I."/>
            <person name="Melin P."/>
            <person name="Meyer V."/>
            <person name="Mielnichuk N."/>
            <person name="Miskei M."/>
            <person name="Molnar A.P."/>
            <person name="Mule G."/>
            <person name="Ngan C.Y."/>
            <person name="Orejas M."/>
            <person name="Orosz E."/>
            <person name="Ouedraogo J.P."/>
            <person name="Overkamp K.M."/>
            <person name="Park H.-S."/>
            <person name="Perrone G."/>
            <person name="Piumi F."/>
            <person name="Punt P.J."/>
            <person name="Ram A.F."/>
            <person name="Ramon A."/>
            <person name="Rauscher S."/>
            <person name="Record E."/>
            <person name="Riano-Pachon D.M."/>
            <person name="Robert V."/>
            <person name="Roehrig J."/>
            <person name="Ruller R."/>
            <person name="Salamov A."/>
            <person name="Salih N.S."/>
            <person name="Samson R.A."/>
            <person name="Sandor E."/>
            <person name="Sanguinetti M."/>
            <person name="Schuetze T."/>
            <person name="Sepcic K."/>
            <person name="Shelest E."/>
            <person name="Sherlock G."/>
            <person name="Sophianopoulou V."/>
            <person name="Squina F.M."/>
            <person name="Sun H."/>
            <person name="Susca A."/>
            <person name="Todd R.B."/>
            <person name="Tsang A."/>
            <person name="Unkles S.E."/>
            <person name="van de Wiele N."/>
            <person name="van Rossen-Uffink D."/>
            <person name="Oliveira J.V."/>
            <person name="Vesth T.C."/>
            <person name="Visser J."/>
            <person name="Yu J.-H."/>
            <person name="Zhou M."/>
            <person name="Andersen M.R."/>
            <person name="Archer D.B."/>
            <person name="Baker S.E."/>
            <person name="Benoit I."/>
            <person name="Brakhage A.A."/>
            <person name="Braus G.H."/>
            <person name="Fischer R."/>
            <person name="Frisvad J.C."/>
            <person name="Goldman G.H."/>
            <person name="Houbraken J."/>
            <person name="Oakley B."/>
            <person name="Pocsi I."/>
            <person name="Scazzocchio C."/>
            <person name="Seiboth B."/>
            <person name="vanKuyk P.A."/>
            <person name="Wortman J."/>
            <person name="Dyer P.S."/>
            <person name="Grigoriev I.V."/>
        </authorList>
    </citation>
    <scope>NUCLEOTIDE SEQUENCE [LARGE SCALE GENOMIC DNA]</scope>
    <source>
        <strain evidence="8">DTO 134E9</strain>
    </source>
</reference>
<keyword evidence="3 6" id="KW-1133">Transmembrane helix</keyword>
<sequence length="502" mass="53635">MIGRDPPTHETTPLLSIHQHSQTTTPPSRHGANKYLVLFIIAFLGLAADLNAYISAAPQTEIFETIICRNLFPDSNDLCKSEPVQSELALVIGWKDTFDLVPGLLLSLPYGALADRYGRKPVLLLGVLGYLLADVWVKIVCYYSNVLPLRLIWFSGLWKFIGGGERVVAATAFVMLSDLYSATERTNALLSMVGATILSEVVGSPISAILMQYGPWFPYAIGLGFALCGASSSLLLPETLNANKAAISEPVSDDEGTLNVSMKRSVIGKAVQKIKKFISSADFIWKSSPVTLCLFALLVSTISKQSSNLLIQYASKKFDWSIPKAGLLISIRGCVTLGSFFVLMPLLSYFVAVNMSHQRPSQWKDLVLSQGTSALSVIGYVIMAAGAVPAVLITGLSVSSLGSTSAVTFRSVATALVTPEHFGTLHAAAGISECVGGLVAGPLLAYSYSFGLHMGGAWLGLPFLVAAFVYGLALVAISCVRLPEESTDDGDSMLYMDPADSI</sequence>
<comment type="subcellular location">
    <subcellularLocation>
        <location evidence="1">Membrane</location>
        <topology evidence="1">Multi-pass membrane protein</topology>
    </subcellularLocation>
</comment>
<name>A0A1L9RBV6_ASPWE</name>
<dbReference type="GO" id="GO:0016020">
    <property type="term" value="C:membrane"/>
    <property type="evidence" value="ECO:0007669"/>
    <property type="project" value="UniProtKB-SubCell"/>
</dbReference>
<dbReference type="Gene3D" id="1.20.1250.20">
    <property type="entry name" value="MFS general substrate transporter like domains"/>
    <property type="match status" value="1"/>
</dbReference>
<gene>
    <name evidence="7" type="ORF">ASPWEDRAFT_175678</name>
</gene>
<dbReference type="RefSeq" id="XP_040686077.1">
    <property type="nucleotide sequence ID" value="XM_040831398.1"/>
</dbReference>
<feature type="transmembrane region" description="Helical" evidence="6">
    <location>
        <begin position="122"/>
        <end position="145"/>
    </location>
</feature>
<feature type="transmembrane region" description="Helical" evidence="6">
    <location>
        <begin position="35"/>
        <end position="54"/>
    </location>
</feature>
<protein>
    <recommendedName>
        <fullName evidence="9">Major facilitator superfamily (MFS) profile domain-containing protein</fullName>
    </recommendedName>
</protein>
<feature type="transmembrane region" description="Helical" evidence="6">
    <location>
        <begin position="188"/>
        <end position="210"/>
    </location>
</feature>
<dbReference type="AlphaFoldDB" id="A0A1L9RBV6"/>
<dbReference type="SUPFAM" id="SSF103473">
    <property type="entry name" value="MFS general substrate transporter"/>
    <property type="match status" value="1"/>
</dbReference>
<accession>A0A1L9RBV6</accession>
<feature type="transmembrane region" description="Helical" evidence="6">
    <location>
        <begin position="283"/>
        <end position="303"/>
    </location>
</feature>
<proteinExistence type="predicted"/>
<keyword evidence="4 6" id="KW-0472">Membrane</keyword>
<dbReference type="Pfam" id="PF07690">
    <property type="entry name" value="MFS_1"/>
    <property type="match status" value="1"/>
</dbReference>
<feature type="transmembrane region" description="Helical" evidence="6">
    <location>
        <begin position="374"/>
        <end position="396"/>
    </location>
</feature>
<evidence type="ECO:0000256" key="5">
    <source>
        <dbReference type="SAM" id="MobiDB-lite"/>
    </source>
</evidence>
<evidence type="ECO:0000256" key="3">
    <source>
        <dbReference type="ARBA" id="ARBA00022989"/>
    </source>
</evidence>
<keyword evidence="2 6" id="KW-0812">Transmembrane</keyword>
<feature type="transmembrane region" description="Helical" evidence="6">
    <location>
        <begin position="151"/>
        <end position="176"/>
    </location>
</feature>
<feature type="transmembrane region" description="Helical" evidence="6">
    <location>
        <begin position="457"/>
        <end position="477"/>
    </location>
</feature>
<feature type="compositionally biased region" description="Polar residues" evidence="5">
    <location>
        <begin position="9"/>
        <end position="27"/>
    </location>
</feature>
<dbReference type="PANTHER" id="PTHR23507">
    <property type="entry name" value="ZGC:174356"/>
    <property type="match status" value="1"/>
</dbReference>
<dbReference type="GO" id="GO:0022857">
    <property type="term" value="F:transmembrane transporter activity"/>
    <property type="evidence" value="ECO:0007669"/>
    <property type="project" value="InterPro"/>
</dbReference>
<dbReference type="PANTHER" id="PTHR23507:SF1">
    <property type="entry name" value="FI18259P1-RELATED"/>
    <property type="match status" value="1"/>
</dbReference>
<dbReference type="EMBL" id="KV878215">
    <property type="protein sequence ID" value="OJJ32400.1"/>
    <property type="molecule type" value="Genomic_DNA"/>
</dbReference>
<evidence type="ECO:0008006" key="9">
    <source>
        <dbReference type="Google" id="ProtNLM"/>
    </source>
</evidence>
<dbReference type="Proteomes" id="UP000184383">
    <property type="component" value="Unassembled WGS sequence"/>
</dbReference>
<feature type="transmembrane region" description="Helical" evidence="6">
    <location>
        <begin position="216"/>
        <end position="236"/>
    </location>
</feature>
<dbReference type="InterPro" id="IPR011701">
    <property type="entry name" value="MFS"/>
</dbReference>
<evidence type="ECO:0000313" key="7">
    <source>
        <dbReference type="EMBL" id="OJJ32400.1"/>
    </source>
</evidence>
<dbReference type="GeneID" id="63747246"/>